<gene>
    <name evidence="2" type="ORF">FAA86_13995</name>
</gene>
<evidence type="ECO:0000313" key="3">
    <source>
        <dbReference type="Proteomes" id="UP000307378"/>
    </source>
</evidence>
<sequence>MDVGYLVNYLNAWLGECFSPTCPPNYYALALAVLTPALFIYARNEMRQKRLLVIRDFLTSYPATTRPSQDQPEGTGYLNPSVEFVRSKYVQGISLSKASSQSGRKLSPVEEIDQYINDARLFGWGDLRLLASALGMMIVTYYGMDALLVGLSAKVSAQGCGIAFLSPLSAQVHLIAGLAFAGAFLAAIRGFTRGLAAFDLSPITFLRYTVETIVSVVFIVAAYRAIPDPTLGIRIVAESGVATPSQTPAPQQLPDVSRIWLILAPVLGYLPDSASKFVLLRLQSLISWVKMDDDRFNKVTRITPLDALDGIDYATRFRLQESGIYDVQGLATYNPIMLHIETPYGIYQSVDWVAQAQLCHLVGLEKFLILRELQIRTIFDLERAIDFRKTGSDVSDSPEEFDLLLAGVLIAPTQNLRDVCNIGGTSLLMVDQRTIRQAANPDEFCRWFRENLGVTTTEVKARVEHMMGWIADDLHVRRLRRIWQEISDSLGERSKRLDGETPRQTALG</sequence>
<feature type="transmembrane region" description="Helical" evidence="1">
    <location>
        <begin position="26"/>
        <end position="42"/>
    </location>
</feature>
<proteinExistence type="predicted"/>
<dbReference type="EMBL" id="STGU01000007">
    <property type="protein sequence ID" value="THV34791.1"/>
    <property type="molecule type" value="Genomic_DNA"/>
</dbReference>
<reference evidence="2 3" key="1">
    <citation type="submission" date="2019-04" db="EMBL/GenBank/DDBJ databases">
        <title>genome sequence of strain W3.</title>
        <authorList>
            <person name="Gao J."/>
            <person name="Sun J."/>
        </authorList>
    </citation>
    <scope>NUCLEOTIDE SEQUENCE [LARGE SCALE GENOMIC DNA]</scope>
    <source>
        <strain evidence="2 3">W3</strain>
    </source>
</reference>
<feature type="transmembrane region" description="Helical" evidence="1">
    <location>
        <begin position="172"/>
        <end position="192"/>
    </location>
</feature>
<keyword evidence="1" id="KW-1133">Transmembrane helix</keyword>
<name>A0A4S8PW88_9HYPH</name>
<organism evidence="2 3">
    <name type="scientific">Rhizobium rosettiformans W3</name>
    <dbReference type="NCBI Taxonomy" id="538378"/>
    <lineage>
        <taxon>Bacteria</taxon>
        <taxon>Pseudomonadati</taxon>
        <taxon>Pseudomonadota</taxon>
        <taxon>Alphaproteobacteria</taxon>
        <taxon>Hyphomicrobiales</taxon>
        <taxon>Rhizobiaceae</taxon>
        <taxon>Rhizobium/Agrobacterium group</taxon>
        <taxon>Rhizobium</taxon>
    </lineage>
</organism>
<feature type="transmembrane region" description="Helical" evidence="1">
    <location>
        <begin position="204"/>
        <end position="226"/>
    </location>
</feature>
<dbReference type="Proteomes" id="UP000307378">
    <property type="component" value="Unassembled WGS sequence"/>
</dbReference>
<dbReference type="AlphaFoldDB" id="A0A4S8PW88"/>
<evidence type="ECO:0000313" key="2">
    <source>
        <dbReference type="EMBL" id="THV34791.1"/>
    </source>
</evidence>
<protein>
    <submittedName>
        <fullName evidence="2">Uncharacterized protein</fullName>
    </submittedName>
</protein>
<comment type="caution">
    <text evidence="2">The sequence shown here is derived from an EMBL/GenBank/DDBJ whole genome shotgun (WGS) entry which is preliminary data.</text>
</comment>
<keyword evidence="1" id="KW-0812">Transmembrane</keyword>
<keyword evidence="1" id="KW-0472">Membrane</keyword>
<evidence type="ECO:0000256" key="1">
    <source>
        <dbReference type="SAM" id="Phobius"/>
    </source>
</evidence>
<feature type="transmembrane region" description="Helical" evidence="1">
    <location>
        <begin position="129"/>
        <end position="152"/>
    </location>
</feature>
<accession>A0A4S8PW88</accession>
<dbReference type="RefSeq" id="WP_136541526.1">
    <property type="nucleotide sequence ID" value="NZ_STGU01000007.1"/>
</dbReference>